<evidence type="ECO:0000256" key="5">
    <source>
        <dbReference type="ARBA" id="ARBA00023002"/>
    </source>
</evidence>
<dbReference type="Pfam" id="PF10417">
    <property type="entry name" value="1-cysPrx_C"/>
    <property type="match status" value="1"/>
</dbReference>
<dbReference type="InterPro" id="IPR036249">
    <property type="entry name" value="Thioredoxin-like_sf"/>
</dbReference>
<comment type="caution">
    <text evidence="11">The sequence shown here is derived from an EMBL/GenBank/DDBJ whole genome shotgun (WGS) entry which is preliminary data.</text>
</comment>
<dbReference type="InterPro" id="IPR050217">
    <property type="entry name" value="Peroxiredoxin"/>
</dbReference>
<dbReference type="GO" id="GO:0045454">
    <property type="term" value="P:cell redox homeostasis"/>
    <property type="evidence" value="ECO:0007669"/>
    <property type="project" value="TreeGrafter"/>
</dbReference>
<dbReference type="GO" id="GO:0033554">
    <property type="term" value="P:cellular response to stress"/>
    <property type="evidence" value="ECO:0007669"/>
    <property type="project" value="TreeGrafter"/>
</dbReference>
<dbReference type="EMBL" id="JARKIK010000037">
    <property type="protein sequence ID" value="KAK8739138.1"/>
    <property type="molecule type" value="Genomic_DNA"/>
</dbReference>
<keyword evidence="4" id="KW-0049">Antioxidant</keyword>
<evidence type="ECO:0000259" key="10">
    <source>
        <dbReference type="PROSITE" id="PS51352"/>
    </source>
</evidence>
<dbReference type="Proteomes" id="UP001445076">
    <property type="component" value="Unassembled WGS sequence"/>
</dbReference>
<dbReference type="SUPFAM" id="SSF52833">
    <property type="entry name" value="Thioredoxin-like"/>
    <property type="match status" value="1"/>
</dbReference>
<name>A0AAW0X3I5_CHEQU</name>
<dbReference type="Gene3D" id="3.40.30.10">
    <property type="entry name" value="Glutaredoxin"/>
    <property type="match status" value="1"/>
</dbReference>
<dbReference type="Pfam" id="PF00578">
    <property type="entry name" value="AhpC-TSA"/>
    <property type="match status" value="1"/>
</dbReference>
<sequence length="236" mass="26236">MGRTPGKRQRQEEDEERKKEALQTGKTAAMEVEVVPPTDAKPQNGYIHVGAPAPDFKCDALVDMKFKEVAMKDYHGKFIAILFYPLDFTFVCPTEIISFAERIDDFHAVNCEVLGCSTDSKFTHLAWCQTPREKGGVGQIPFPLLADKSMEVSKKYGVLNEAAGVAHRTLVIIDTKLVIREVIANDSSIGRSVDETLRLIQALQYADKHGQVCPAGWKPGDQAIDPNEKKMDISKE</sequence>
<dbReference type="CDD" id="cd03015">
    <property type="entry name" value="PRX_Typ2cys"/>
    <property type="match status" value="1"/>
</dbReference>
<evidence type="ECO:0000313" key="11">
    <source>
        <dbReference type="EMBL" id="KAK8739138.1"/>
    </source>
</evidence>
<feature type="compositionally biased region" description="Basic and acidic residues" evidence="9">
    <location>
        <begin position="226"/>
        <end position="236"/>
    </location>
</feature>
<evidence type="ECO:0000256" key="3">
    <source>
        <dbReference type="ARBA" id="ARBA00022559"/>
    </source>
</evidence>
<dbReference type="PANTHER" id="PTHR10681">
    <property type="entry name" value="THIOREDOXIN PEROXIDASE"/>
    <property type="match status" value="1"/>
</dbReference>
<feature type="region of interest" description="Disordered" evidence="9">
    <location>
        <begin position="217"/>
        <end position="236"/>
    </location>
</feature>
<proteinExistence type="inferred from homology"/>
<evidence type="ECO:0000313" key="12">
    <source>
        <dbReference type="Proteomes" id="UP001445076"/>
    </source>
</evidence>
<dbReference type="GO" id="GO:0006979">
    <property type="term" value="P:response to oxidative stress"/>
    <property type="evidence" value="ECO:0007669"/>
    <property type="project" value="TreeGrafter"/>
</dbReference>
<evidence type="ECO:0000256" key="7">
    <source>
        <dbReference type="ARBA" id="ARBA00023284"/>
    </source>
</evidence>
<comment type="similarity">
    <text evidence="1">Belongs to the peroxiredoxin family. AhpC/Prx1 subfamily.</text>
</comment>
<reference evidence="11 12" key="1">
    <citation type="journal article" date="2024" name="BMC Genomics">
        <title>Genome assembly of redclaw crayfish (Cherax quadricarinatus) provides insights into its immune adaptation and hypoxia tolerance.</title>
        <authorList>
            <person name="Liu Z."/>
            <person name="Zheng J."/>
            <person name="Li H."/>
            <person name="Fang K."/>
            <person name="Wang S."/>
            <person name="He J."/>
            <person name="Zhou D."/>
            <person name="Weng S."/>
            <person name="Chi M."/>
            <person name="Gu Z."/>
            <person name="He J."/>
            <person name="Li F."/>
            <person name="Wang M."/>
        </authorList>
    </citation>
    <scope>NUCLEOTIDE SEQUENCE [LARGE SCALE GENOMIC DNA]</scope>
    <source>
        <strain evidence="11">ZL_2023a</strain>
    </source>
</reference>
<keyword evidence="3" id="KW-0575">Peroxidase</keyword>
<feature type="region of interest" description="Disordered" evidence="9">
    <location>
        <begin position="1"/>
        <end position="28"/>
    </location>
</feature>
<dbReference type="PROSITE" id="PS51352">
    <property type="entry name" value="THIOREDOXIN_2"/>
    <property type="match status" value="1"/>
</dbReference>
<evidence type="ECO:0000256" key="8">
    <source>
        <dbReference type="ARBA" id="ARBA00049091"/>
    </source>
</evidence>
<evidence type="ECO:0000256" key="1">
    <source>
        <dbReference type="ARBA" id="ARBA00009796"/>
    </source>
</evidence>
<evidence type="ECO:0000256" key="4">
    <source>
        <dbReference type="ARBA" id="ARBA00022862"/>
    </source>
</evidence>
<evidence type="ECO:0000256" key="9">
    <source>
        <dbReference type="SAM" id="MobiDB-lite"/>
    </source>
</evidence>
<dbReference type="PANTHER" id="PTHR10681:SF171">
    <property type="entry name" value="PEROXIREDOXIN 4"/>
    <property type="match status" value="1"/>
</dbReference>
<dbReference type="InterPro" id="IPR000866">
    <property type="entry name" value="AhpC/TSA"/>
</dbReference>
<organism evidence="11 12">
    <name type="scientific">Cherax quadricarinatus</name>
    <name type="common">Australian red claw crayfish</name>
    <dbReference type="NCBI Taxonomy" id="27406"/>
    <lineage>
        <taxon>Eukaryota</taxon>
        <taxon>Metazoa</taxon>
        <taxon>Ecdysozoa</taxon>
        <taxon>Arthropoda</taxon>
        <taxon>Crustacea</taxon>
        <taxon>Multicrustacea</taxon>
        <taxon>Malacostraca</taxon>
        <taxon>Eumalacostraca</taxon>
        <taxon>Eucarida</taxon>
        <taxon>Decapoda</taxon>
        <taxon>Pleocyemata</taxon>
        <taxon>Astacidea</taxon>
        <taxon>Parastacoidea</taxon>
        <taxon>Parastacidae</taxon>
        <taxon>Cherax</taxon>
    </lineage>
</organism>
<evidence type="ECO:0000256" key="6">
    <source>
        <dbReference type="ARBA" id="ARBA00023157"/>
    </source>
</evidence>
<accession>A0AAW0X3I5</accession>
<feature type="domain" description="Thioredoxin" evidence="10">
    <location>
        <begin position="47"/>
        <end position="205"/>
    </location>
</feature>
<keyword evidence="5" id="KW-0560">Oxidoreductase</keyword>
<dbReference type="GO" id="GO:0008379">
    <property type="term" value="F:thioredoxin peroxidase activity"/>
    <property type="evidence" value="ECO:0007669"/>
    <property type="project" value="TreeGrafter"/>
</dbReference>
<keyword evidence="12" id="KW-1185">Reference proteome</keyword>
<protein>
    <recommendedName>
        <fullName evidence="2">thioredoxin-dependent peroxiredoxin</fullName>
        <ecNumber evidence="2">1.11.1.24</ecNumber>
    </recommendedName>
</protein>
<dbReference type="EC" id="1.11.1.24" evidence="2"/>
<dbReference type="GO" id="GO:0005829">
    <property type="term" value="C:cytosol"/>
    <property type="evidence" value="ECO:0007669"/>
    <property type="project" value="TreeGrafter"/>
</dbReference>
<dbReference type="GO" id="GO:0042744">
    <property type="term" value="P:hydrogen peroxide catabolic process"/>
    <property type="evidence" value="ECO:0007669"/>
    <property type="project" value="TreeGrafter"/>
</dbReference>
<keyword evidence="6" id="KW-1015">Disulfide bond</keyword>
<dbReference type="FunFam" id="3.40.30.10:FF:000003">
    <property type="entry name" value="Peroxiredoxin 1"/>
    <property type="match status" value="1"/>
</dbReference>
<gene>
    <name evidence="11" type="ORF">OTU49_003497</name>
</gene>
<dbReference type="InterPro" id="IPR013766">
    <property type="entry name" value="Thioredoxin_domain"/>
</dbReference>
<dbReference type="InterPro" id="IPR019479">
    <property type="entry name" value="Peroxiredoxin_C"/>
</dbReference>
<evidence type="ECO:0000256" key="2">
    <source>
        <dbReference type="ARBA" id="ARBA00013017"/>
    </source>
</evidence>
<dbReference type="AlphaFoldDB" id="A0AAW0X3I5"/>
<keyword evidence="7" id="KW-0676">Redox-active center</keyword>
<comment type="catalytic activity">
    <reaction evidence="8">
        <text>a hydroperoxide + [thioredoxin]-dithiol = an alcohol + [thioredoxin]-disulfide + H2O</text>
        <dbReference type="Rhea" id="RHEA:62620"/>
        <dbReference type="Rhea" id="RHEA-COMP:10698"/>
        <dbReference type="Rhea" id="RHEA-COMP:10700"/>
        <dbReference type="ChEBI" id="CHEBI:15377"/>
        <dbReference type="ChEBI" id="CHEBI:29950"/>
        <dbReference type="ChEBI" id="CHEBI:30879"/>
        <dbReference type="ChEBI" id="CHEBI:35924"/>
        <dbReference type="ChEBI" id="CHEBI:50058"/>
        <dbReference type="EC" id="1.11.1.24"/>
    </reaction>
</comment>